<evidence type="ECO:0000313" key="3">
    <source>
        <dbReference type="Proteomes" id="UP000179221"/>
    </source>
</evidence>
<keyword evidence="1" id="KW-1133">Transmembrane helix</keyword>
<comment type="caution">
    <text evidence="2">The sequence shown here is derived from an EMBL/GenBank/DDBJ whole genome shotgun (WGS) entry which is preliminary data.</text>
</comment>
<proteinExistence type="predicted"/>
<keyword evidence="1" id="KW-0472">Membrane</keyword>
<reference evidence="2 3" key="1">
    <citation type="journal article" date="2016" name="Nat. Commun.">
        <title>Thousands of microbial genomes shed light on interconnected biogeochemical processes in an aquifer system.</title>
        <authorList>
            <person name="Anantharaman K."/>
            <person name="Brown C.T."/>
            <person name="Hug L.A."/>
            <person name="Sharon I."/>
            <person name="Castelle C.J."/>
            <person name="Probst A.J."/>
            <person name="Thomas B.C."/>
            <person name="Singh A."/>
            <person name="Wilkins M.J."/>
            <person name="Karaoz U."/>
            <person name="Brodie E.L."/>
            <person name="Williams K.H."/>
            <person name="Hubbard S.S."/>
            <person name="Banfield J.F."/>
        </authorList>
    </citation>
    <scope>NUCLEOTIDE SEQUENCE [LARGE SCALE GENOMIC DNA]</scope>
</reference>
<dbReference type="AlphaFoldDB" id="A0A1F7YHQ8"/>
<evidence type="ECO:0000256" key="1">
    <source>
        <dbReference type="SAM" id="Phobius"/>
    </source>
</evidence>
<dbReference type="EMBL" id="MGGL01000009">
    <property type="protein sequence ID" value="OGM26802.1"/>
    <property type="molecule type" value="Genomic_DNA"/>
</dbReference>
<protein>
    <submittedName>
        <fullName evidence="2">Uncharacterized protein</fullName>
    </submittedName>
</protein>
<sequence>MNNFDYQGRLNLMGQIASLGMWGYPLIFLGTIGLAIYKKKRGGNYKLVIIIGTGIFFLYGLISAVIANYLISPIYNLGN</sequence>
<accession>A0A1F7YHQ8</accession>
<dbReference type="Proteomes" id="UP000179221">
    <property type="component" value="Unassembled WGS sequence"/>
</dbReference>
<feature type="transmembrane region" description="Helical" evidence="1">
    <location>
        <begin position="47"/>
        <end position="71"/>
    </location>
</feature>
<feature type="transmembrane region" description="Helical" evidence="1">
    <location>
        <begin position="12"/>
        <end position="35"/>
    </location>
</feature>
<gene>
    <name evidence="2" type="ORF">A2628_04590</name>
</gene>
<evidence type="ECO:0000313" key="2">
    <source>
        <dbReference type="EMBL" id="OGM26802.1"/>
    </source>
</evidence>
<organism evidence="2 3">
    <name type="scientific">Candidatus Woesebacteria bacterium RIFCSPHIGHO2_01_FULL_40_22</name>
    <dbReference type="NCBI Taxonomy" id="1802499"/>
    <lineage>
        <taxon>Bacteria</taxon>
        <taxon>Candidatus Woeseibacteriota</taxon>
    </lineage>
</organism>
<keyword evidence="1" id="KW-0812">Transmembrane</keyword>
<name>A0A1F7YHQ8_9BACT</name>